<gene>
    <name evidence="9" type="primary">rbsK</name>
    <name evidence="14" type="ORF">DW652_02870</name>
    <name evidence="13" type="ORF">DW918_03420</name>
    <name evidence="12" type="ORF">DW929_03515</name>
    <name evidence="11" type="ORF">DW944_09770</name>
</gene>
<dbReference type="Proteomes" id="UP000286186">
    <property type="component" value="Unassembled WGS sequence"/>
</dbReference>
<keyword evidence="1 9" id="KW-0808">Transferase</keyword>
<dbReference type="PANTHER" id="PTHR10584:SF166">
    <property type="entry name" value="RIBOKINASE"/>
    <property type="match status" value="1"/>
</dbReference>
<dbReference type="EMBL" id="QRHR01000002">
    <property type="protein sequence ID" value="RHF90245.1"/>
    <property type="molecule type" value="Genomic_DNA"/>
</dbReference>
<evidence type="ECO:0000256" key="7">
    <source>
        <dbReference type="ARBA" id="ARBA00022958"/>
    </source>
</evidence>
<evidence type="ECO:0000256" key="3">
    <source>
        <dbReference type="ARBA" id="ARBA00022741"/>
    </source>
</evidence>
<dbReference type="Proteomes" id="UP000284598">
    <property type="component" value="Unassembled WGS sequence"/>
</dbReference>
<dbReference type="EMBL" id="QSFV01000006">
    <property type="protein sequence ID" value="RHA81273.1"/>
    <property type="molecule type" value="Genomic_DNA"/>
</dbReference>
<dbReference type="AlphaFoldDB" id="A0A413R6C4"/>
<comment type="subcellular location">
    <subcellularLocation>
        <location evidence="9">Cytoplasm</location>
    </subcellularLocation>
</comment>
<keyword evidence="7 9" id="KW-0630">Potassium</keyword>
<dbReference type="GO" id="GO:0019303">
    <property type="term" value="P:D-ribose catabolic process"/>
    <property type="evidence" value="ECO:0007669"/>
    <property type="project" value="UniProtKB-UniRule"/>
</dbReference>
<feature type="binding site" evidence="9">
    <location>
        <begin position="220"/>
        <end position="225"/>
    </location>
    <ligand>
        <name>ATP</name>
        <dbReference type="ChEBI" id="CHEBI:30616"/>
    </ligand>
</feature>
<dbReference type="GO" id="GO:0005524">
    <property type="term" value="F:ATP binding"/>
    <property type="evidence" value="ECO:0007669"/>
    <property type="project" value="UniProtKB-UniRule"/>
</dbReference>
<feature type="active site" description="Proton acceptor" evidence="9">
    <location>
        <position position="252"/>
    </location>
</feature>
<evidence type="ECO:0000256" key="5">
    <source>
        <dbReference type="ARBA" id="ARBA00022840"/>
    </source>
</evidence>
<comment type="caution">
    <text evidence="9">Lacks conserved residue(s) required for the propagation of feature annotation.</text>
</comment>
<keyword evidence="9" id="KW-0963">Cytoplasm</keyword>
<feature type="binding site" evidence="9">
    <location>
        <position position="252"/>
    </location>
    <ligand>
        <name>substrate</name>
    </ligand>
</feature>
<proteinExistence type="inferred from homology"/>
<accession>A0A413R6C4</accession>
<dbReference type="InterPro" id="IPR011611">
    <property type="entry name" value="PfkB_dom"/>
</dbReference>
<keyword evidence="6 9" id="KW-0460">Magnesium</keyword>
<feature type="domain" description="Carbohydrate kinase PfkB" evidence="10">
    <location>
        <begin position="3"/>
        <end position="294"/>
    </location>
</feature>
<dbReference type="SUPFAM" id="SSF53613">
    <property type="entry name" value="Ribokinase-like"/>
    <property type="match status" value="1"/>
</dbReference>
<keyword evidence="2 9" id="KW-0479">Metal-binding</keyword>
<evidence type="ECO:0000256" key="9">
    <source>
        <dbReference type="HAMAP-Rule" id="MF_01987"/>
    </source>
</evidence>
<comment type="caution">
    <text evidence="11">The sequence shown here is derived from an EMBL/GenBank/DDBJ whole genome shotgun (WGS) entry which is preliminary data.</text>
</comment>
<dbReference type="GO" id="GO:0004747">
    <property type="term" value="F:ribokinase activity"/>
    <property type="evidence" value="ECO:0007669"/>
    <property type="project" value="UniProtKB-UniRule"/>
</dbReference>
<dbReference type="RefSeq" id="WP_117900014.1">
    <property type="nucleotide sequence ID" value="NZ_CATWJF010000002.1"/>
</dbReference>
<dbReference type="GO" id="GO:0005737">
    <property type="term" value="C:cytoplasm"/>
    <property type="evidence" value="ECO:0007669"/>
    <property type="project" value="UniProtKB-SubCell"/>
</dbReference>
<evidence type="ECO:0000259" key="10">
    <source>
        <dbReference type="Pfam" id="PF00294"/>
    </source>
</evidence>
<evidence type="ECO:0000256" key="4">
    <source>
        <dbReference type="ARBA" id="ARBA00022777"/>
    </source>
</evidence>
<dbReference type="HAMAP" id="MF_01987">
    <property type="entry name" value="Ribokinase"/>
    <property type="match status" value="1"/>
</dbReference>
<evidence type="ECO:0000313" key="15">
    <source>
        <dbReference type="Proteomes" id="UP000284598"/>
    </source>
</evidence>
<comment type="subunit">
    <text evidence="9">Homodimer.</text>
</comment>
<sequence length="299" mass="31809">MNKKITVIGSLNYDVILKIPRLPFKGETLTANGATFSAGGKGANQAVQAAKLKTPTYMVGCVGTDASADFLVNTAKEYGVNVDYIRKVPGSSGMGVINAVEDGSVYACIVRGANFEVTKEDVDNAMPILKESGVCILQNEIPVEIIAYAIDKAKEAGCTVVLNAAPAIELPEECLSKVDILVVNEVEAEFYCHEKIDSVEKAKTEIKKMAEKYNNNVIFTLGKDGAVAYENGTIEFIPAMKVDAIETTGAGDSYIGAVSHSIIEGKSLIEACKFATKCSAITVCRMGAQPSMPTLEDVE</sequence>
<dbReference type="PRINTS" id="PR00990">
    <property type="entry name" value="RIBOKINASE"/>
</dbReference>
<dbReference type="EC" id="2.7.1.15" evidence="9"/>
<dbReference type="Proteomes" id="UP000284779">
    <property type="component" value="Unassembled WGS sequence"/>
</dbReference>
<feature type="binding site" evidence="9">
    <location>
        <position position="282"/>
    </location>
    <ligand>
        <name>K(+)</name>
        <dbReference type="ChEBI" id="CHEBI:29103"/>
    </ligand>
</feature>
<comment type="cofactor">
    <cofactor evidence="9">
        <name>Mg(2+)</name>
        <dbReference type="ChEBI" id="CHEBI:18420"/>
    </cofactor>
    <text evidence="9">Requires a divalent cation, most likely magnesium in vivo, as an electrophilic catalyst to aid phosphoryl group transfer. It is the chelate of the metal and the nucleotide that is the actual substrate.</text>
</comment>
<dbReference type="PANTHER" id="PTHR10584">
    <property type="entry name" value="SUGAR KINASE"/>
    <property type="match status" value="1"/>
</dbReference>
<evidence type="ECO:0000313" key="11">
    <source>
        <dbReference type="EMBL" id="RHA17463.1"/>
    </source>
</evidence>
<feature type="binding site" evidence="9">
    <location>
        <position position="184"/>
    </location>
    <ligand>
        <name>ATP</name>
        <dbReference type="ChEBI" id="CHEBI:30616"/>
    </ligand>
</feature>
<keyword evidence="4 9" id="KW-0418">Kinase</keyword>
<evidence type="ECO:0000313" key="17">
    <source>
        <dbReference type="Proteomes" id="UP000285740"/>
    </source>
</evidence>
<comment type="similarity">
    <text evidence="9">Belongs to the carbohydrate kinase PfkB family. Ribokinase subfamily.</text>
</comment>
<evidence type="ECO:0000313" key="12">
    <source>
        <dbReference type="EMBL" id="RHA56165.1"/>
    </source>
</evidence>
<keyword evidence="3 9" id="KW-0547">Nucleotide-binding</keyword>
<dbReference type="GO" id="GO:0046872">
    <property type="term" value="F:metal ion binding"/>
    <property type="evidence" value="ECO:0007669"/>
    <property type="project" value="UniProtKB-KW"/>
</dbReference>
<evidence type="ECO:0000313" key="13">
    <source>
        <dbReference type="EMBL" id="RHA81273.1"/>
    </source>
</evidence>
<dbReference type="InterPro" id="IPR029056">
    <property type="entry name" value="Ribokinase-like"/>
</dbReference>
<evidence type="ECO:0000313" key="14">
    <source>
        <dbReference type="EMBL" id="RHF90245.1"/>
    </source>
</evidence>
<evidence type="ECO:0000256" key="6">
    <source>
        <dbReference type="ARBA" id="ARBA00022842"/>
    </source>
</evidence>
<name>A0A413R6C4_9FIRM</name>
<reference evidence="15 16" key="1">
    <citation type="submission" date="2018-08" db="EMBL/GenBank/DDBJ databases">
        <title>A genome reference for cultivated species of the human gut microbiota.</title>
        <authorList>
            <person name="Zou Y."/>
            <person name="Xue W."/>
            <person name="Luo G."/>
        </authorList>
    </citation>
    <scope>NUCLEOTIDE SEQUENCE [LARGE SCALE GENOMIC DNA]</scope>
    <source>
        <strain evidence="14 18">AM23-22</strain>
        <strain evidence="13 17">AM42-30</strain>
        <strain evidence="12 15">AM43-2</strain>
        <strain evidence="11 16">AM44-11BH</strain>
    </source>
</reference>
<dbReference type="EMBL" id="QSFO01000003">
    <property type="protein sequence ID" value="RHA56165.1"/>
    <property type="molecule type" value="Genomic_DNA"/>
</dbReference>
<keyword evidence="5 9" id="KW-0067">ATP-binding</keyword>
<feature type="binding site" evidence="9">
    <location>
        <begin position="251"/>
        <end position="252"/>
    </location>
    <ligand>
        <name>ATP</name>
        <dbReference type="ChEBI" id="CHEBI:30616"/>
    </ligand>
</feature>
<comment type="activity regulation">
    <text evidence="9">Activated by a monovalent cation that binds near, but not in, the active site. The most likely occupant of the site in vivo is potassium. Ion binding induces a conformational change that may alter substrate affinity.</text>
</comment>
<comment type="function">
    <text evidence="9">Catalyzes the phosphorylation of ribose at O-5 in a reaction requiring ATP and magnesium. The resulting D-ribose-5-phosphate can then be used either for sythesis of nucleotides, histidine, and tryptophan, or as a component of the pentose phosphate pathway.</text>
</comment>
<feature type="binding site" evidence="9">
    <location>
        <position position="291"/>
    </location>
    <ligand>
        <name>K(+)</name>
        <dbReference type="ChEBI" id="CHEBI:29103"/>
    </ligand>
</feature>
<dbReference type="Gene3D" id="3.40.1190.20">
    <property type="match status" value="1"/>
</dbReference>
<evidence type="ECO:0000256" key="2">
    <source>
        <dbReference type="ARBA" id="ARBA00022723"/>
    </source>
</evidence>
<evidence type="ECO:0000256" key="1">
    <source>
        <dbReference type="ARBA" id="ARBA00022679"/>
    </source>
</evidence>
<protein>
    <recommendedName>
        <fullName evidence="9">Ribokinase</fullName>
        <shortName evidence="9">RK</shortName>
        <ecNumber evidence="9">2.7.1.15</ecNumber>
    </recommendedName>
</protein>
<comment type="pathway">
    <text evidence="9">Carbohydrate metabolism; D-ribose degradation; D-ribose 5-phosphate from beta-D-ribopyranose: step 2/2.</text>
</comment>
<feature type="binding site" evidence="9">
    <location>
        <begin position="40"/>
        <end position="44"/>
    </location>
    <ligand>
        <name>substrate</name>
    </ligand>
</feature>
<comment type="catalytic activity">
    <reaction evidence="9">
        <text>D-ribose + ATP = D-ribose 5-phosphate + ADP + H(+)</text>
        <dbReference type="Rhea" id="RHEA:13697"/>
        <dbReference type="ChEBI" id="CHEBI:15378"/>
        <dbReference type="ChEBI" id="CHEBI:30616"/>
        <dbReference type="ChEBI" id="CHEBI:47013"/>
        <dbReference type="ChEBI" id="CHEBI:78346"/>
        <dbReference type="ChEBI" id="CHEBI:456216"/>
        <dbReference type="EC" id="2.7.1.15"/>
    </reaction>
</comment>
<feature type="binding site" evidence="9">
    <location>
        <position position="140"/>
    </location>
    <ligand>
        <name>substrate</name>
    </ligand>
</feature>
<feature type="binding site" evidence="9">
    <location>
        <begin position="12"/>
        <end position="14"/>
    </location>
    <ligand>
        <name>substrate</name>
    </ligand>
</feature>
<dbReference type="InterPro" id="IPR002139">
    <property type="entry name" value="Ribo/fructo_kinase"/>
</dbReference>
<dbReference type="CDD" id="cd01174">
    <property type="entry name" value="ribokinase"/>
    <property type="match status" value="1"/>
</dbReference>
<keyword evidence="16" id="KW-1185">Reference proteome</keyword>
<dbReference type="Proteomes" id="UP000285740">
    <property type="component" value="Unassembled WGS sequence"/>
</dbReference>
<dbReference type="EMBL" id="QSFD01000009">
    <property type="protein sequence ID" value="RHA17463.1"/>
    <property type="molecule type" value="Genomic_DNA"/>
</dbReference>
<organism evidence="11 16">
    <name type="scientific">Eubacterium ventriosum</name>
    <dbReference type="NCBI Taxonomy" id="39496"/>
    <lineage>
        <taxon>Bacteria</taxon>
        <taxon>Bacillati</taxon>
        <taxon>Bacillota</taxon>
        <taxon>Clostridia</taxon>
        <taxon>Eubacteriales</taxon>
        <taxon>Eubacteriaceae</taxon>
        <taxon>Eubacterium</taxon>
    </lineage>
</organism>
<dbReference type="InterPro" id="IPR011877">
    <property type="entry name" value="Ribokinase"/>
</dbReference>
<dbReference type="UniPathway" id="UPA00916">
    <property type="reaction ID" value="UER00889"/>
</dbReference>
<feature type="binding site" evidence="9">
    <location>
        <position position="285"/>
    </location>
    <ligand>
        <name>K(+)</name>
        <dbReference type="ChEBI" id="CHEBI:29103"/>
    </ligand>
</feature>
<evidence type="ECO:0000313" key="16">
    <source>
        <dbReference type="Proteomes" id="UP000284779"/>
    </source>
</evidence>
<evidence type="ECO:0000256" key="8">
    <source>
        <dbReference type="ARBA" id="ARBA00023277"/>
    </source>
</evidence>
<feature type="binding site" evidence="9">
    <location>
        <position position="287"/>
    </location>
    <ligand>
        <name>K(+)</name>
        <dbReference type="ChEBI" id="CHEBI:29103"/>
    </ligand>
</feature>
<keyword evidence="8 9" id="KW-0119">Carbohydrate metabolism</keyword>
<feature type="binding site" evidence="9">
    <location>
        <position position="248"/>
    </location>
    <ligand>
        <name>K(+)</name>
        <dbReference type="ChEBI" id="CHEBI:29103"/>
    </ligand>
</feature>
<evidence type="ECO:0000313" key="18">
    <source>
        <dbReference type="Proteomes" id="UP000286186"/>
    </source>
</evidence>
<dbReference type="Pfam" id="PF00294">
    <property type="entry name" value="PfkB"/>
    <property type="match status" value="1"/>
</dbReference>